<dbReference type="PROSITE" id="PS51257">
    <property type="entry name" value="PROKAR_LIPOPROTEIN"/>
    <property type="match status" value="1"/>
</dbReference>
<keyword evidence="2" id="KW-0732">Signal</keyword>
<evidence type="ECO:0000256" key="1">
    <source>
        <dbReference type="ARBA" id="ARBA00010116"/>
    </source>
</evidence>
<dbReference type="InterPro" id="IPR008964">
    <property type="entry name" value="Invasin/intimin_cell_adhesion"/>
</dbReference>
<sequence length="1141" mass="118676">MPLMRWLSVVMLSFLITACGGGGSLEKDGGTIGGDGTAVYTITVQGFSMSSGEQVNAVANEAPLELVSQVMKNGAAVSNQRVNFTLADSIGSLNPTSGSALTDSTGTARIQLLAGTTEGAGQVTAIFTDGEQSYSATFAFTSAGDGGDSGGDGTFALALQIVDQSGSAFTEENPVSKNNKGVVTATLTESGSPLAGQLISFTSNFTGKITPELGTALTNENGIAKVTLSSGLLKGAGLVVATYEPENSNSVTQTIGFISSGDDASVATAVANVDVKLLQGCVDGWDANRNTVSLESTYLTSGCTEVNQFSSEELIDVLVKVTDTSSGDGFAGIISETTTDLGKLLPESGKALTDNFGFALLKLQPGANSGAGEITATAKSASNQKAFEIATADLSVTITNGLYNKLDANGNVIADEFIPLAAGATTVITVKIFDSEGNLVVSNLDVEFTSGCVQNELSVMDTSTTSISGVATTTYRTNGCSAAQGDTITATVLTGGAPVVKTVNIPVSTAAIESIEFVGATESVIALKSTGGQSRSETSEITFKLKDKIGKVVASKRMDFRLSATNGGISLSHDRVFTDAEGLARVQINAGYVPAAVRVQACFIPEEQIPENQTDDVTCWQDVYLECQKDPAVRDQTVSCPQGEMLLVGLDEQVITVSDLVSISSGLPDGNSFTAGAEIINIEALDYIGDINNISVYLADHFNNPVPDGTAVYLTTEGGAVGTLDGEAFNPQLECRTVDGECNAQWRSQNPKPFTEVKWGNQISSINPKTNAINCDLYMGNLPAPCLAGILNNRVSPLGVPLGGRVTVLATAKGQESFIDINGNGRFDTNEYYSGYDLPEAFVDHNENGTYDGLAAIYDPVTAQTVKDASFCNEGDANDPCSPANTNGAHFEESFDIDLNEMHTLADGKYNGLLCTEAATSPAADATFASLCSKDLIDVRDSFVIVMSGSAVYSRFVVAKAELESQFASSLNEFEVDGTGAPILDGNGNTILTANAVQLALDIQSCSSIYEEAGNTTTDLVVALELTDNTAYCDLGTIDLTPSADGGNELAALSFALYYSDRYNNPIPSGTAISISTDNGKYSGIDGFTMLESAATAAHSIPLSISREAEPNKSESGFLSVSFITPKEVETVAQLAIRDAG</sequence>
<evidence type="ECO:0000256" key="2">
    <source>
        <dbReference type="SAM" id="SignalP"/>
    </source>
</evidence>
<gene>
    <name evidence="4" type="ORF">ENH88_21470</name>
</gene>
<evidence type="ECO:0000313" key="4">
    <source>
        <dbReference type="EMBL" id="HEA18969.1"/>
    </source>
</evidence>
<feature type="domain" description="Big-1" evidence="3">
    <location>
        <begin position="165"/>
        <end position="258"/>
    </location>
</feature>
<dbReference type="SUPFAM" id="SSF49373">
    <property type="entry name" value="Invasin/intimin cell-adhesion fragments"/>
    <property type="match status" value="3"/>
</dbReference>
<dbReference type="RefSeq" id="WP_304185457.1">
    <property type="nucleotide sequence ID" value="NZ_DRGM01000210.1"/>
</dbReference>
<comment type="caution">
    <text evidence="4">The sequence shown here is derived from an EMBL/GenBank/DDBJ whole genome shotgun (WGS) entry which is preliminary data.</text>
</comment>
<name>A0A7V1GGQ6_9GAMM</name>
<feature type="chain" id="PRO_5030666619" description="Big-1 domain-containing protein" evidence="2">
    <location>
        <begin position="19"/>
        <end position="1141"/>
    </location>
</feature>
<organism evidence="4">
    <name type="scientific">Pseudoalteromonas prydzensis</name>
    <dbReference type="NCBI Taxonomy" id="182141"/>
    <lineage>
        <taxon>Bacteria</taxon>
        <taxon>Pseudomonadati</taxon>
        <taxon>Pseudomonadota</taxon>
        <taxon>Gammaproteobacteria</taxon>
        <taxon>Alteromonadales</taxon>
        <taxon>Pseudoalteromonadaceae</taxon>
        <taxon>Pseudoalteromonas</taxon>
    </lineage>
</organism>
<dbReference type="EMBL" id="DRGM01000210">
    <property type="protein sequence ID" value="HEA18969.1"/>
    <property type="molecule type" value="Genomic_DNA"/>
</dbReference>
<dbReference type="InterPro" id="IPR013783">
    <property type="entry name" value="Ig-like_fold"/>
</dbReference>
<dbReference type="InterPro" id="IPR003344">
    <property type="entry name" value="Big_1_dom"/>
</dbReference>
<dbReference type="PROSITE" id="PS51127">
    <property type="entry name" value="BIG1"/>
    <property type="match status" value="1"/>
</dbReference>
<reference evidence="4" key="1">
    <citation type="journal article" date="2020" name="mSystems">
        <title>Genome- and Community-Level Interaction Insights into Carbon Utilization and Element Cycling Functions of Hydrothermarchaeota in Hydrothermal Sediment.</title>
        <authorList>
            <person name="Zhou Z."/>
            <person name="Liu Y."/>
            <person name="Xu W."/>
            <person name="Pan J."/>
            <person name="Luo Z.H."/>
            <person name="Li M."/>
        </authorList>
    </citation>
    <scope>NUCLEOTIDE SEQUENCE [LARGE SCALE GENOMIC DNA]</scope>
    <source>
        <strain evidence="4">HyVt-346</strain>
    </source>
</reference>
<dbReference type="AlphaFoldDB" id="A0A7V1GGQ6"/>
<accession>A0A7V1GGQ6</accession>
<feature type="signal peptide" evidence="2">
    <location>
        <begin position="1"/>
        <end position="18"/>
    </location>
</feature>
<dbReference type="Gene3D" id="2.60.40.10">
    <property type="entry name" value="Immunoglobulins"/>
    <property type="match status" value="4"/>
</dbReference>
<proteinExistence type="inferred from homology"/>
<dbReference type="SMART" id="SM00634">
    <property type="entry name" value="BID_1"/>
    <property type="match status" value="2"/>
</dbReference>
<comment type="similarity">
    <text evidence="1">Belongs to the intimin/invasin family.</text>
</comment>
<evidence type="ECO:0000259" key="3">
    <source>
        <dbReference type="PROSITE" id="PS51127"/>
    </source>
</evidence>
<dbReference type="Proteomes" id="UP000886188">
    <property type="component" value="Unassembled WGS sequence"/>
</dbReference>
<protein>
    <recommendedName>
        <fullName evidence="3">Big-1 domain-containing protein</fullName>
    </recommendedName>
</protein>